<dbReference type="EMBL" id="FMXQ01000007">
    <property type="protein sequence ID" value="SDB45922.1"/>
    <property type="molecule type" value="Genomic_DNA"/>
</dbReference>
<feature type="domain" description="T6SS Phospholipase effector Tle1-like catalytic" evidence="1">
    <location>
        <begin position="7"/>
        <end position="299"/>
    </location>
</feature>
<gene>
    <name evidence="2" type="ORF">SAMN02982931_03562</name>
</gene>
<evidence type="ECO:0000313" key="3">
    <source>
        <dbReference type="Proteomes" id="UP000199071"/>
    </source>
</evidence>
<dbReference type="PANTHER" id="PTHR33840:SF1">
    <property type="entry name" value="TLE1 PHOSPHOLIPASE DOMAIN-CONTAINING PROTEIN"/>
    <property type="match status" value="1"/>
</dbReference>
<dbReference type="Proteomes" id="UP000199071">
    <property type="component" value="Unassembled WGS sequence"/>
</dbReference>
<proteinExistence type="predicted"/>
<reference evidence="2 3" key="1">
    <citation type="submission" date="2016-10" db="EMBL/GenBank/DDBJ databases">
        <authorList>
            <person name="de Groot N.N."/>
        </authorList>
    </citation>
    <scope>NUCLEOTIDE SEQUENCE [LARGE SCALE GENOMIC DNA]</scope>
    <source>
        <strain evidence="2 3">ATCC 35022</strain>
    </source>
</reference>
<keyword evidence="3" id="KW-1185">Reference proteome</keyword>
<evidence type="ECO:0000259" key="1">
    <source>
        <dbReference type="Pfam" id="PF09994"/>
    </source>
</evidence>
<dbReference type="InterPro" id="IPR018712">
    <property type="entry name" value="Tle1-like_cat"/>
</dbReference>
<dbReference type="STRING" id="665467.SAMN02982931_03562"/>
<name>A0A1G6DLB3_9HYPH</name>
<dbReference type="AlphaFoldDB" id="A0A1G6DLB3"/>
<accession>A0A1G6DLB3</accession>
<evidence type="ECO:0000313" key="2">
    <source>
        <dbReference type="EMBL" id="SDB45922.1"/>
    </source>
</evidence>
<protein>
    <submittedName>
        <fullName evidence="2">Uncharacterized protein, PA2063/DUF2235 family</fullName>
    </submittedName>
</protein>
<organism evidence="2 3">
    <name type="scientific">Bauldia litoralis</name>
    <dbReference type="NCBI Taxonomy" id="665467"/>
    <lineage>
        <taxon>Bacteria</taxon>
        <taxon>Pseudomonadati</taxon>
        <taxon>Pseudomonadota</taxon>
        <taxon>Alphaproteobacteria</taxon>
        <taxon>Hyphomicrobiales</taxon>
        <taxon>Kaistiaceae</taxon>
        <taxon>Bauldia</taxon>
    </lineage>
</organism>
<dbReference type="PANTHER" id="PTHR33840">
    <property type="match status" value="1"/>
</dbReference>
<sequence length="387" mass="42865">MRRASFKRLVICCDGTWNRLDAAEPTNVVKFAESVTSTAEDGTRQIVWYDEGVGSGNTTVGRNLDRWLGGAFGAGLMTKVEQAYRFLMFNYDPGDQIYILGFSRGAYTARSLAGLIRNCGIVERSRARRIREAIALYRGRDADSHPDAAQSCALRNDVCPGIYLSNADLTWREKNVPGFDVTSTQPLQIEYLGVWDTVGALGLPNHYWISGLFNGRYRFHDAALSSTVRAARHALALDEYRRAFEPGLWKNLDHLNHAALADGRGVRFRQTWFPGDHSSIGGGWKEVGLSSDALLWLIEGAAESGLAFRAEALDAARSAANHRAALTGKPKRFSITNFMSRRPRAGPRIVADVSESARKRWKEPANALPEKELYRPQSLSAVADVLD</sequence>
<dbReference type="Pfam" id="PF09994">
    <property type="entry name" value="T6SS_Tle1-like_cat"/>
    <property type="match status" value="1"/>
</dbReference>